<feature type="non-terminal residue" evidence="7">
    <location>
        <position position="75"/>
    </location>
</feature>
<dbReference type="InterPro" id="IPR001128">
    <property type="entry name" value="Cyt_P450"/>
</dbReference>
<keyword evidence="6" id="KW-0349">Heme</keyword>
<keyword evidence="3 6" id="KW-0479">Metal-binding</keyword>
<dbReference type="GO" id="GO:0005506">
    <property type="term" value="F:iron ion binding"/>
    <property type="evidence" value="ECO:0007669"/>
    <property type="project" value="InterPro"/>
</dbReference>
<feature type="binding site" description="axial binding residue" evidence="6">
    <location>
        <position position="61"/>
    </location>
    <ligand>
        <name>heme</name>
        <dbReference type="ChEBI" id="CHEBI:30413"/>
    </ligand>
    <ligandPart>
        <name>Fe</name>
        <dbReference type="ChEBI" id="CHEBI:18248"/>
    </ligandPart>
</feature>
<organism evidence="7 8">
    <name type="scientific">Mycena albidolilacea</name>
    <dbReference type="NCBI Taxonomy" id="1033008"/>
    <lineage>
        <taxon>Eukaryota</taxon>
        <taxon>Fungi</taxon>
        <taxon>Dikarya</taxon>
        <taxon>Basidiomycota</taxon>
        <taxon>Agaricomycotina</taxon>
        <taxon>Agaricomycetes</taxon>
        <taxon>Agaricomycetidae</taxon>
        <taxon>Agaricales</taxon>
        <taxon>Marasmiineae</taxon>
        <taxon>Mycenaceae</taxon>
        <taxon>Mycena</taxon>
    </lineage>
</organism>
<dbReference type="Gene3D" id="1.10.630.10">
    <property type="entry name" value="Cytochrome P450"/>
    <property type="match status" value="1"/>
</dbReference>
<dbReference type="AlphaFoldDB" id="A0AAD6ZLI4"/>
<evidence type="ECO:0000256" key="1">
    <source>
        <dbReference type="ARBA" id="ARBA00001971"/>
    </source>
</evidence>
<keyword evidence="4" id="KW-0560">Oxidoreductase</keyword>
<dbReference type="Proteomes" id="UP001218218">
    <property type="component" value="Unassembled WGS sequence"/>
</dbReference>
<reference evidence="7" key="1">
    <citation type="submission" date="2023-03" db="EMBL/GenBank/DDBJ databases">
        <title>Massive genome expansion in bonnet fungi (Mycena s.s.) driven by repeated elements and novel gene families across ecological guilds.</title>
        <authorList>
            <consortium name="Lawrence Berkeley National Laboratory"/>
            <person name="Harder C.B."/>
            <person name="Miyauchi S."/>
            <person name="Viragh M."/>
            <person name="Kuo A."/>
            <person name="Thoen E."/>
            <person name="Andreopoulos B."/>
            <person name="Lu D."/>
            <person name="Skrede I."/>
            <person name="Drula E."/>
            <person name="Henrissat B."/>
            <person name="Morin E."/>
            <person name="Kohler A."/>
            <person name="Barry K."/>
            <person name="LaButti K."/>
            <person name="Morin E."/>
            <person name="Salamov A."/>
            <person name="Lipzen A."/>
            <person name="Mereny Z."/>
            <person name="Hegedus B."/>
            <person name="Baldrian P."/>
            <person name="Stursova M."/>
            <person name="Weitz H."/>
            <person name="Taylor A."/>
            <person name="Grigoriev I.V."/>
            <person name="Nagy L.G."/>
            <person name="Martin F."/>
            <person name="Kauserud H."/>
        </authorList>
    </citation>
    <scope>NUCLEOTIDE SEQUENCE</scope>
    <source>
        <strain evidence="7">CBHHK002</strain>
    </source>
</reference>
<keyword evidence="8" id="KW-1185">Reference proteome</keyword>
<dbReference type="EMBL" id="JARIHO010000039">
    <property type="protein sequence ID" value="KAJ7328346.1"/>
    <property type="molecule type" value="Genomic_DNA"/>
</dbReference>
<gene>
    <name evidence="7" type="ORF">DFH08DRAFT_649815</name>
</gene>
<name>A0AAD6ZLI4_9AGAR</name>
<dbReference type="PANTHER" id="PTHR46206">
    <property type="entry name" value="CYTOCHROME P450"/>
    <property type="match status" value="1"/>
</dbReference>
<evidence type="ECO:0000313" key="8">
    <source>
        <dbReference type="Proteomes" id="UP001218218"/>
    </source>
</evidence>
<evidence type="ECO:0008006" key="9">
    <source>
        <dbReference type="Google" id="ProtNLM"/>
    </source>
</evidence>
<evidence type="ECO:0000256" key="6">
    <source>
        <dbReference type="PIRSR" id="PIRSR602403-1"/>
    </source>
</evidence>
<comment type="cofactor">
    <cofactor evidence="1 6">
        <name>heme</name>
        <dbReference type="ChEBI" id="CHEBI:30413"/>
    </cofactor>
</comment>
<evidence type="ECO:0000256" key="3">
    <source>
        <dbReference type="ARBA" id="ARBA00022723"/>
    </source>
</evidence>
<evidence type="ECO:0000256" key="4">
    <source>
        <dbReference type="ARBA" id="ARBA00023002"/>
    </source>
</evidence>
<dbReference type="GO" id="GO:0004497">
    <property type="term" value="F:monooxygenase activity"/>
    <property type="evidence" value="ECO:0007669"/>
    <property type="project" value="InterPro"/>
</dbReference>
<keyword evidence="5 6" id="KW-0408">Iron</keyword>
<evidence type="ECO:0000256" key="5">
    <source>
        <dbReference type="ARBA" id="ARBA00023004"/>
    </source>
</evidence>
<feature type="non-terminal residue" evidence="7">
    <location>
        <position position="1"/>
    </location>
</feature>
<comment type="similarity">
    <text evidence="2">Belongs to the cytochrome P450 family.</text>
</comment>
<protein>
    <recommendedName>
        <fullName evidence="9">Cytochrome P450</fullName>
    </recommendedName>
</protein>
<dbReference type="GO" id="GO:0020037">
    <property type="term" value="F:heme binding"/>
    <property type="evidence" value="ECO:0007669"/>
    <property type="project" value="InterPro"/>
</dbReference>
<dbReference type="InterPro" id="IPR002403">
    <property type="entry name" value="Cyt_P450_E_grp-IV"/>
</dbReference>
<dbReference type="Pfam" id="PF00067">
    <property type="entry name" value="p450"/>
    <property type="match status" value="1"/>
</dbReference>
<evidence type="ECO:0000313" key="7">
    <source>
        <dbReference type="EMBL" id="KAJ7328346.1"/>
    </source>
</evidence>
<dbReference type="SUPFAM" id="SSF48264">
    <property type="entry name" value="Cytochrome P450"/>
    <property type="match status" value="1"/>
</dbReference>
<evidence type="ECO:0000256" key="2">
    <source>
        <dbReference type="ARBA" id="ARBA00010617"/>
    </source>
</evidence>
<sequence length="75" mass="8539">LHHLNPKVYPDPMTFDPFRFAKSRHEGKLDDATLDPASDVRNAFTSLSNDYIVFGVGMNACPGRFLYVARLDYFV</sequence>
<accession>A0AAD6ZLI4</accession>
<dbReference type="PRINTS" id="PR00465">
    <property type="entry name" value="EP450IV"/>
</dbReference>
<dbReference type="GO" id="GO:0016705">
    <property type="term" value="F:oxidoreductase activity, acting on paired donors, with incorporation or reduction of molecular oxygen"/>
    <property type="evidence" value="ECO:0007669"/>
    <property type="project" value="InterPro"/>
</dbReference>
<proteinExistence type="inferred from homology"/>
<dbReference type="InterPro" id="IPR036396">
    <property type="entry name" value="Cyt_P450_sf"/>
</dbReference>
<comment type="caution">
    <text evidence="7">The sequence shown here is derived from an EMBL/GenBank/DDBJ whole genome shotgun (WGS) entry which is preliminary data.</text>
</comment>